<proteinExistence type="predicted"/>
<evidence type="ECO:0000259" key="1">
    <source>
        <dbReference type="Pfam" id="PF13349"/>
    </source>
</evidence>
<comment type="caution">
    <text evidence="2">The sequence shown here is derived from an EMBL/GenBank/DDBJ whole genome shotgun (WGS) entry which is preliminary data.</text>
</comment>
<protein>
    <submittedName>
        <fullName evidence="2">DUF4097 family beta strand repeat protein</fullName>
    </submittedName>
</protein>
<reference evidence="2 3" key="1">
    <citation type="submission" date="2020-09" db="EMBL/GenBank/DDBJ databases">
        <title>Paenibacillus sp. CAU 1523 isolated from sand of Haeundae Beach.</title>
        <authorList>
            <person name="Kim W."/>
        </authorList>
    </citation>
    <scope>NUCLEOTIDE SEQUENCE [LARGE SCALE GENOMIC DNA]</scope>
    <source>
        <strain evidence="2 3">CAU 1523</strain>
    </source>
</reference>
<dbReference type="RefSeq" id="WP_192026136.1">
    <property type="nucleotide sequence ID" value="NZ_JACYTN010000015.1"/>
</dbReference>
<dbReference type="Proteomes" id="UP000634529">
    <property type="component" value="Unassembled WGS sequence"/>
</dbReference>
<evidence type="ECO:0000313" key="3">
    <source>
        <dbReference type="Proteomes" id="UP000634529"/>
    </source>
</evidence>
<dbReference type="Pfam" id="PF13349">
    <property type="entry name" value="DUF4097"/>
    <property type="match status" value="1"/>
</dbReference>
<gene>
    <name evidence="2" type="ORF">IFO66_16040</name>
</gene>
<accession>A0ABR9B1L5</accession>
<organism evidence="2 3">
    <name type="scientific">Paenibacillus arenosi</name>
    <dbReference type="NCBI Taxonomy" id="2774142"/>
    <lineage>
        <taxon>Bacteria</taxon>
        <taxon>Bacillati</taxon>
        <taxon>Bacillota</taxon>
        <taxon>Bacilli</taxon>
        <taxon>Bacillales</taxon>
        <taxon>Paenibacillaceae</taxon>
        <taxon>Paenibacillus</taxon>
    </lineage>
</organism>
<dbReference type="EMBL" id="JACYTN010000015">
    <property type="protein sequence ID" value="MBD8499804.1"/>
    <property type="molecule type" value="Genomic_DNA"/>
</dbReference>
<keyword evidence="3" id="KW-1185">Reference proteome</keyword>
<feature type="domain" description="DUF4097" evidence="1">
    <location>
        <begin position="129"/>
        <end position="229"/>
    </location>
</feature>
<name>A0ABR9B1L5_9BACL</name>
<evidence type="ECO:0000313" key="2">
    <source>
        <dbReference type="EMBL" id="MBD8499804.1"/>
    </source>
</evidence>
<dbReference type="InterPro" id="IPR025164">
    <property type="entry name" value="Toastrack_DUF4097"/>
</dbReference>
<sequence>MSASKKVKVALVLIVIAVIGNTALYLLGVSPFNTTEISERWSANSQEIQNIQVISDTQNIELTPTKGETIEAKLTGTITTRWADDYELQVSHSGKNVVISVKEKTAEKFFVLYSNVKLTIQIPQQVFAQLQIQTDTGNISIEEVHAIEYQIASNTGNFLANVNDGKFNVSTDTGEVSLHLKKITSDIFVKTDTGNVSVTAYEIPNSLQHELKTVDGSVESNLPPSIASNSNKTPRVRLVSDTGNLVFTQR</sequence>